<protein>
    <submittedName>
        <fullName evidence="1">Uncharacterized protein</fullName>
    </submittedName>
</protein>
<dbReference type="SUPFAM" id="SSF56112">
    <property type="entry name" value="Protein kinase-like (PK-like)"/>
    <property type="match status" value="1"/>
</dbReference>
<dbReference type="AlphaFoldDB" id="A0A017SFE4"/>
<dbReference type="Gene3D" id="3.30.200.20">
    <property type="entry name" value="Phosphorylase Kinase, domain 1"/>
    <property type="match status" value="1"/>
</dbReference>
<dbReference type="HOGENOM" id="CLU_2497512_0_0_1"/>
<dbReference type="InterPro" id="IPR011009">
    <property type="entry name" value="Kinase-like_dom_sf"/>
</dbReference>
<dbReference type="Proteomes" id="UP000019804">
    <property type="component" value="Unassembled WGS sequence"/>
</dbReference>
<gene>
    <name evidence="1" type="ORF">EURHEDRAFT_537109</name>
</gene>
<sequence>MSRCRLGHGSYSTTWLARDEQLERYVAVKSCIEDSNLRETGIISALNGSYRPGAAMIRSMLDKFSIQDPNGNHDCYVSLPAREVSV</sequence>
<accession>A0A017SFE4</accession>
<dbReference type="RefSeq" id="XP_040639052.1">
    <property type="nucleotide sequence ID" value="XM_040787342.1"/>
</dbReference>
<proteinExistence type="predicted"/>
<name>A0A017SFE4_ASPRC</name>
<dbReference type="EMBL" id="KK088422">
    <property type="protein sequence ID" value="EYE95364.1"/>
    <property type="molecule type" value="Genomic_DNA"/>
</dbReference>
<evidence type="ECO:0000313" key="2">
    <source>
        <dbReference type="Proteomes" id="UP000019804"/>
    </source>
</evidence>
<keyword evidence="2" id="KW-1185">Reference proteome</keyword>
<dbReference type="STRING" id="1388766.A0A017SFE4"/>
<reference evidence="2" key="1">
    <citation type="journal article" date="2014" name="Nat. Commun.">
        <title>Genomic adaptations of the halophilic Dead Sea filamentous fungus Eurotium rubrum.</title>
        <authorList>
            <person name="Kis-Papo T."/>
            <person name="Weig A.R."/>
            <person name="Riley R."/>
            <person name="Persoh D."/>
            <person name="Salamov A."/>
            <person name="Sun H."/>
            <person name="Lipzen A."/>
            <person name="Wasser S.P."/>
            <person name="Rambold G."/>
            <person name="Grigoriev I.V."/>
            <person name="Nevo E."/>
        </authorList>
    </citation>
    <scope>NUCLEOTIDE SEQUENCE [LARGE SCALE GENOMIC DNA]</scope>
    <source>
        <strain evidence="2">CBS 135680</strain>
    </source>
</reference>
<dbReference type="OrthoDB" id="5979581at2759"/>
<organism evidence="1 2">
    <name type="scientific">Aspergillus ruber (strain CBS 135680)</name>
    <dbReference type="NCBI Taxonomy" id="1388766"/>
    <lineage>
        <taxon>Eukaryota</taxon>
        <taxon>Fungi</taxon>
        <taxon>Dikarya</taxon>
        <taxon>Ascomycota</taxon>
        <taxon>Pezizomycotina</taxon>
        <taxon>Eurotiomycetes</taxon>
        <taxon>Eurotiomycetidae</taxon>
        <taxon>Eurotiales</taxon>
        <taxon>Aspergillaceae</taxon>
        <taxon>Aspergillus</taxon>
        <taxon>Aspergillus subgen. Aspergillus</taxon>
    </lineage>
</organism>
<evidence type="ECO:0000313" key="1">
    <source>
        <dbReference type="EMBL" id="EYE95364.1"/>
    </source>
</evidence>
<dbReference type="GeneID" id="63702466"/>